<dbReference type="RefSeq" id="WP_016382092.1">
    <property type="nucleotide sequence ID" value="NZ_AP018392.1"/>
</dbReference>
<evidence type="ECO:0000313" key="5">
    <source>
        <dbReference type="Proteomes" id="UP001268544"/>
    </source>
</evidence>
<feature type="transmembrane region" description="Helical" evidence="1">
    <location>
        <begin position="223"/>
        <end position="244"/>
    </location>
</feature>
<evidence type="ECO:0000256" key="1">
    <source>
        <dbReference type="SAM" id="Phobius"/>
    </source>
</evidence>
<organism evidence="3 4">
    <name type="scientific">Lacticaseibacillus paracasei</name>
    <name type="common">Lactobacillus paracasei</name>
    <dbReference type="NCBI Taxonomy" id="1597"/>
    <lineage>
        <taxon>Bacteria</taxon>
        <taxon>Bacillati</taxon>
        <taxon>Bacillota</taxon>
        <taxon>Bacilli</taxon>
        <taxon>Lactobacillales</taxon>
        <taxon>Lactobacillaceae</taxon>
        <taxon>Lacticaseibacillus</taxon>
    </lineage>
</organism>
<keyword evidence="1" id="KW-0812">Transmembrane</keyword>
<evidence type="ECO:0000313" key="3">
    <source>
        <dbReference type="EMBL" id="POE39368.1"/>
    </source>
</evidence>
<feature type="transmembrane region" description="Helical" evidence="1">
    <location>
        <begin position="282"/>
        <end position="300"/>
    </location>
</feature>
<keyword evidence="1" id="KW-1133">Transmembrane helix</keyword>
<dbReference type="EMBL" id="LGIY01000037">
    <property type="protein sequence ID" value="POE39368.1"/>
    <property type="molecule type" value="Genomic_DNA"/>
</dbReference>
<keyword evidence="1" id="KW-0472">Membrane</keyword>
<dbReference type="EMBL" id="JAVKVH010000001">
    <property type="protein sequence ID" value="MDR7625758.1"/>
    <property type="molecule type" value="Genomic_DNA"/>
</dbReference>
<name>A0A2S3UB56_LACPA</name>
<accession>A0A2S3UB56</accession>
<evidence type="ECO:0000313" key="4">
    <source>
        <dbReference type="Proteomes" id="UP000237433"/>
    </source>
</evidence>
<dbReference type="Proteomes" id="UP001268544">
    <property type="component" value="Unassembled WGS sequence"/>
</dbReference>
<protein>
    <submittedName>
        <fullName evidence="3">ABC transporter</fullName>
    </submittedName>
</protein>
<dbReference type="AlphaFoldDB" id="A0A2S3UB56"/>
<sequence length="304" mass="34642">MKQALFVLEWRRLAASFVLSLALGLAVIGAVAFFLISSVRQQQTHEAIRAQLTAKQTALHQANGSWIYVANHPNETNPVSVAQAKQKVQHAKQLTSLYEQQKQAFFQGDNRNYLKTSLKVFDQEKILKTLTPDDFSADLIANQHQASLFRKLLTTHQGYEINGSSTLPAVFLTDFSSLLSHWSVILLMVMVLSTTWTLSWFGKQHEWVMLNQPNSWIWLGMNFLVALLTWFVMLGIALSLSLLISKIWGQPFINGHHGWQNNATNVAQSLKVLFQENLLESVVRFGLIYFIWQILCLFAARIRR</sequence>
<reference evidence="5" key="2">
    <citation type="submission" date="2023-07" db="EMBL/GenBank/DDBJ databases">
        <title>Lacticaseibacillus paracasei KCKM 0992.</title>
        <authorList>
            <person name="Kim T.W."/>
        </authorList>
    </citation>
    <scope>NUCLEOTIDE SEQUENCE [LARGE SCALE GENOMIC DNA]</scope>
    <source>
        <strain evidence="5">KCKM 0992</strain>
    </source>
</reference>
<comment type="caution">
    <text evidence="3">The sequence shown here is derived from an EMBL/GenBank/DDBJ whole genome shotgun (WGS) entry which is preliminary data.</text>
</comment>
<dbReference type="Proteomes" id="UP000237433">
    <property type="component" value="Unassembled WGS sequence"/>
</dbReference>
<gene>
    <name evidence="3" type="ORF">ACX51_14475</name>
    <name evidence="2" type="ORF">RF672_14450</name>
</gene>
<reference evidence="3 4" key="1">
    <citation type="journal article" date="2015" name="J. Am. Soc. Brew. Chem.">
        <title>Dissolved carbon dioxide selects for lactic acid bacteria able to grow in and spoil packaged beer.</title>
        <authorList>
            <person name="Bergsveinson J."/>
            <person name="Redekop A."/>
            <person name="Zoerb S."/>
            <person name="Ziola B."/>
        </authorList>
    </citation>
    <scope>NUCLEOTIDE SEQUENCE [LARGE SCALE GENOMIC DNA]</scope>
    <source>
        <strain evidence="3 4">CCC B1205</strain>
    </source>
</reference>
<evidence type="ECO:0000313" key="2">
    <source>
        <dbReference type="EMBL" id="MDR7625758.1"/>
    </source>
</evidence>
<reference evidence="2" key="3">
    <citation type="submission" date="2024-03" db="EMBL/GenBank/DDBJ databases">
        <title>Lacticaseibacillus paracasei KCKM 0992.</title>
        <authorList>
            <person name="Kim T.W."/>
        </authorList>
    </citation>
    <scope>NUCLEOTIDE SEQUENCE</scope>
    <source>
        <strain evidence="2">KCKM 0992</strain>
    </source>
</reference>
<feature type="transmembrane region" description="Helical" evidence="1">
    <location>
        <begin position="12"/>
        <end position="36"/>
    </location>
</feature>
<proteinExistence type="predicted"/>
<feature type="transmembrane region" description="Helical" evidence="1">
    <location>
        <begin position="182"/>
        <end position="202"/>
    </location>
</feature>